<comment type="caution">
    <text evidence="1">The sequence shown here is derived from an EMBL/GenBank/DDBJ whole genome shotgun (WGS) entry which is preliminary data.</text>
</comment>
<organism evidence="1 2">
    <name type="scientific">Artomyces pyxidatus</name>
    <dbReference type="NCBI Taxonomy" id="48021"/>
    <lineage>
        <taxon>Eukaryota</taxon>
        <taxon>Fungi</taxon>
        <taxon>Dikarya</taxon>
        <taxon>Basidiomycota</taxon>
        <taxon>Agaricomycotina</taxon>
        <taxon>Agaricomycetes</taxon>
        <taxon>Russulales</taxon>
        <taxon>Auriscalpiaceae</taxon>
        <taxon>Artomyces</taxon>
    </lineage>
</organism>
<accession>A0ACB8SIE9</accession>
<reference evidence="1" key="2">
    <citation type="journal article" date="2022" name="New Phytol.">
        <title>Evolutionary transition to the ectomycorrhizal habit in the genomes of a hyperdiverse lineage of mushroom-forming fungi.</title>
        <authorList>
            <person name="Looney B."/>
            <person name="Miyauchi S."/>
            <person name="Morin E."/>
            <person name="Drula E."/>
            <person name="Courty P.E."/>
            <person name="Kohler A."/>
            <person name="Kuo A."/>
            <person name="LaButti K."/>
            <person name="Pangilinan J."/>
            <person name="Lipzen A."/>
            <person name="Riley R."/>
            <person name="Andreopoulos W."/>
            <person name="He G."/>
            <person name="Johnson J."/>
            <person name="Nolan M."/>
            <person name="Tritt A."/>
            <person name="Barry K.W."/>
            <person name="Grigoriev I.V."/>
            <person name="Nagy L.G."/>
            <person name="Hibbett D."/>
            <person name="Henrissat B."/>
            <person name="Matheny P.B."/>
            <person name="Labbe J."/>
            <person name="Martin F.M."/>
        </authorList>
    </citation>
    <scope>NUCLEOTIDE SEQUENCE</scope>
    <source>
        <strain evidence="1">HHB10654</strain>
    </source>
</reference>
<dbReference type="EMBL" id="MU277273">
    <property type="protein sequence ID" value="KAI0056028.1"/>
    <property type="molecule type" value="Genomic_DNA"/>
</dbReference>
<gene>
    <name evidence="1" type="ORF">BV25DRAFT_1832684</name>
</gene>
<keyword evidence="2" id="KW-1185">Reference proteome</keyword>
<sequence>MASAAGADTTSISLHWWLLAIILHPETQKRAQAELDTVVGRDRVPAFSDSPRLPYIRAMVKETLRSRWPCRTPRLRTIGTRVCSSRRARSASRTSSRAVMNPPSMVTVRHTLTPRTICTPTARSRRATRTRRTRGM</sequence>
<name>A0ACB8SIE9_9AGAM</name>
<dbReference type="Proteomes" id="UP000814140">
    <property type="component" value="Unassembled WGS sequence"/>
</dbReference>
<evidence type="ECO:0000313" key="1">
    <source>
        <dbReference type="EMBL" id="KAI0056028.1"/>
    </source>
</evidence>
<evidence type="ECO:0000313" key="2">
    <source>
        <dbReference type="Proteomes" id="UP000814140"/>
    </source>
</evidence>
<reference evidence="1" key="1">
    <citation type="submission" date="2021-03" db="EMBL/GenBank/DDBJ databases">
        <authorList>
            <consortium name="DOE Joint Genome Institute"/>
            <person name="Ahrendt S."/>
            <person name="Looney B.P."/>
            <person name="Miyauchi S."/>
            <person name="Morin E."/>
            <person name="Drula E."/>
            <person name="Courty P.E."/>
            <person name="Chicoki N."/>
            <person name="Fauchery L."/>
            <person name="Kohler A."/>
            <person name="Kuo A."/>
            <person name="Labutti K."/>
            <person name="Pangilinan J."/>
            <person name="Lipzen A."/>
            <person name="Riley R."/>
            <person name="Andreopoulos W."/>
            <person name="He G."/>
            <person name="Johnson J."/>
            <person name="Barry K.W."/>
            <person name="Grigoriev I.V."/>
            <person name="Nagy L."/>
            <person name="Hibbett D."/>
            <person name="Henrissat B."/>
            <person name="Matheny P.B."/>
            <person name="Labbe J."/>
            <person name="Martin F."/>
        </authorList>
    </citation>
    <scope>NUCLEOTIDE SEQUENCE</scope>
    <source>
        <strain evidence="1">HHB10654</strain>
    </source>
</reference>
<proteinExistence type="predicted"/>
<protein>
    <submittedName>
        <fullName evidence="1">P450-domain-containing protein</fullName>
    </submittedName>
</protein>